<dbReference type="InterPro" id="IPR049914">
    <property type="entry name" value="PHD1-3/5-6"/>
</dbReference>
<dbReference type="InterPro" id="IPR056280">
    <property type="entry name" value="AIPP2-like_SPOC"/>
</dbReference>
<feature type="region of interest" description="Disordered" evidence="6">
    <location>
        <begin position="1036"/>
        <end position="1068"/>
    </location>
</feature>
<evidence type="ECO:0000256" key="6">
    <source>
        <dbReference type="SAM" id="MobiDB-lite"/>
    </source>
</evidence>
<dbReference type="InterPro" id="IPR001965">
    <property type="entry name" value="Znf_PHD"/>
</dbReference>
<dbReference type="Gene3D" id="3.30.40.10">
    <property type="entry name" value="Zinc/RING finger domain, C3HC4 (zinc finger)"/>
    <property type="match status" value="1"/>
</dbReference>
<keyword evidence="1" id="KW-0479">Metal-binding</keyword>
<evidence type="ECO:0000313" key="8">
    <source>
        <dbReference type="EMBL" id="KAJ8444532.1"/>
    </source>
</evidence>
<feature type="compositionally biased region" description="Low complexity" evidence="6">
    <location>
        <begin position="73"/>
        <end position="84"/>
    </location>
</feature>
<dbReference type="EMBL" id="JAKOGI010000096">
    <property type="protein sequence ID" value="KAJ8444532.1"/>
    <property type="molecule type" value="Genomic_DNA"/>
</dbReference>
<feature type="compositionally biased region" description="Basic and acidic residues" evidence="6">
    <location>
        <begin position="509"/>
        <end position="539"/>
    </location>
</feature>
<feature type="region of interest" description="Disordered" evidence="6">
    <location>
        <begin position="197"/>
        <end position="220"/>
    </location>
</feature>
<dbReference type="InterPro" id="IPR011011">
    <property type="entry name" value="Znf_FYVE_PHD"/>
</dbReference>
<evidence type="ECO:0000256" key="4">
    <source>
        <dbReference type="ARBA" id="ARBA00023015"/>
    </source>
</evidence>
<reference evidence="8" key="1">
    <citation type="submission" date="2022-04" db="EMBL/GenBank/DDBJ databases">
        <title>Carnegiea gigantea Genome sequencing and assembly v2.</title>
        <authorList>
            <person name="Copetti D."/>
            <person name="Sanderson M.J."/>
            <person name="Burquez A."/>
            <person name="Wojciechowski M.F."/>
        </authorList>
    </citation>
    <scope>NUCLEOTIDE SEQUENCE</scope>
    <source>
        <strain evidence="8">SGP5-SGP5p</strain>
        <tissue evidence="8">Aerial part</tissue>
    </source>
</reference>
<keyword evidence="4" id="KW-0805">Transcription regulation</keyword>
<keyword evidence="3" id="KW-0862">Zinc</keyword>
<dbReference type="GO" id="GO:0008270">
    <property type="term" value="F:zinc ion binding"/>
    <property type="evidence" value="ECO:0007669"/>
    <property type="project" value="UniProtKB-KW"/>
</dbReference>
<dbReference type="InterPro" id="IPR019787">
    <property type="entry name" value="Znf_PHD-finger"/>
</dbReference>
<feature type="compositionally biased region" description="Basic and acidic residues" evidence="6">
    <location>
        <begin position="313"/>
        <end position="323"/>
    </location>
</feature>
<feature type="compositionally biased region" description="Basic and acidic residues" evidence="6">
    <location>
        <begin position="963"/>
        <end position="981"/>
    </location>
</feature>
<feature type="compositionally biased region" description="Low complexity" evidence="6">
    <location>
        <begin position="479"/>
        <end position="496"/>
    </location>
</feature>
<organism evidence="8 9">
    <name type="scientific">Carnegiea gigantea</name>
    <dbReference type="NCBI Taxonomy" id="171969"/>
    <lineage>
        <taxon>Eukaryota</taxon>
        <taxon>Viridiplantae</taxon>
        <taxon>Streptophyta</taxon>
        <taxon>Embryophyta</taxon>
        <taxon>Tracheophyta</taxon>
        <taxon>Spermatophyta</taxon>
        <taxon>Magnoliopsida</taxon>
        <taxon>eudicotyledons</taxon>
        <taxon>Gunneridae</taxon>
        <taxon>Pentapetalae</taxon>
        <taxon>Caryophyllales</taxon>
        <taxon>Cactineae</taxon>
        <taxon>Cactaceae</taxon>
        <taxon>Cactoideae</taxon>
        <taxon>Echinocereeae</taxon>
        <taxon>Carnegiea</taxon>
    </lineage>
</organism>
<accession>A0A9Q1KJS1</accession>
<dbReference type="SUPFAM" id="SSF57903">
    <property type="entry name" value="FYVE/PHD zinc finger"/>
    <property type="match status" value="1"/>
</dbReference>
<dbReference type="Pfam" id="PF00628">
    <property type="entry name" value="PHD"/>
    <property type="match status" value="1"/>
</dbReference>
<evidence type="ECO:0000313" key="9">
    <source>
        <dbReference type="Proteomes" id="UP001153076"/>
    </source>
</evidence>
<dbReference type="AlphaFoldDB" id="A0A9Q1KJS1"/>
<feature type="compositionally biased region" description="Polar residues" evidence="6">
    <location>
        <begin position="103"/>
        <end position="121"/>
    </location>
</feature>
<dbReference type="PANTHER" id="PTHR33304:SF9">
    <property type="entry name" value="RING_FYVE_PHD ZINC FINGER SUPERFAMILY PROTEIN"/>
    <property type="match status" value="1"/>
</dbReference>
<protein>
    <recommendedName>
        <fullName evidence="7">Zinc finger PHD-type domain-containing protein</fullName>
    </recommendedName>
</protein>
<keyword evidence="5" id="KW-0804">Transcription</keyword>
<keyword evidence="9" id="KW-1185">Reference proteome</keyword>
<feature type="region of interest" description="Disordered" evidence="6">
    <location>
        <begin position="73"/>
        <end position="127"/>
    </location>
</feature>
<dbReference type="OrthoDB" id="787137at2759"/>
<evidence type="ECO:0000256" key="5">
    <source>
        <dbReference type="ARBA" id="ARBA00023163"/>
    </source>
</evidence>
<feature type="compositionally biased region" description="Polar residues" evidence="6">
    <location>
        <begin position="200"/>
        <end position="216"/>
    </location>
</feature>
<comment type="caution">
    <text evidence="8">The sequence shown here is derived from an EMBL/GenBank/DDBJ whole genome shotgun (WGS) entry which is preliminary data.</text>
</comment>
<feature type="region of interest" description="Disordered" evidence="6">
    <location>
        <begin position="655"/>
        <end position="690"/>
    </location>
</feature>
<evidence type="ECO:0000256" key="2">
    <source>
        <dbReference type="ARBA" id="ARBA00022771"/>
    </source>
</evidence>
<feature type="domain" description="Zinc finger PHD-type" evidence="7">
    <location>
        <begin position="229"/>
        <end position="276"/>
    </location>
</feature>
<feature type="compositionally biased region" description="Basic and acidic residues" evidence="6">
    <location>
        <begin position="337"/>
        <end position="354"/>
    </location>
</feature>
<dbReference type="Proteomes" id="UP001153076">
    <property type="component" value="Unassembled WGS sequence"/>
</dbReference>
<gene>
    <name evidence="8" type="ORF">Cgig2_028347</name>
</gene>
<proteinExistence type="predicted"/>
<dbReference type="SMART" id="SM00249">
    <property type="entry name" value="PHD"/>
    <property type="match status" value="1"/>
</dbReference>
<evidence type="ECO:0000256" key="1">
    <source>
        <dbReference type="ARBA" id="ARBA00022723"/>
    </source>
</evidence>
<dbReference type="Pfam" id="PF23121">
    <property type="entry name" value="SPOC_AIPP2"/>
    <property type="match status" value="1"/>
</dbReference>
<feature type="compositionally biased region" description="Polar residues" evidence="6">
    <location>
        <begin position="555"/>
        <end position="566"/>
    </location>
</feature>
<feature type="compositionally biased region" description="Polar residues" evidence="6">
    <location>
        <begin position="387"/>
        <end position="396"/>
    </location>
</feature>
<dbReference type="PANTHER" id="PTHR33304">
    <property type="match status" value="1"/>
</dbReference>
<feature type="region of interest" description="Disordered" evidence="6">
    <location>
        <begin position="555"/>
        <end position="617"/>
    </location>
</feature>
<evidence type="ECO:0000259" key="7">
    <source>
        <dbReference type="SMART" id="SM00249"/>
    </source>
</evidence>
<name>A0A9Q1KJS1_9CARY</name>
<dbReference type="InterPro" id="IPR013083">
    <property type="entry name" value="Znf_RING/FYVE/PHD"/>
</dbReference>
<feature type="region of interest" description="Disordered" evidence="6">
    <location>
        <begin position="963"/>
        <end position="1013"/>
    </location>
</feature>
<keyword evidence="2" id="KW-0863">Zinc-finger</keyword>
<evidence type="ECO:0000256" key="3">
    <source>
        <dbReference type="ARBA" id="ARBA00022833"/>
    </source>
</evidence>
<feature type="compositionally biased region" description="Low complexity" evidence="6">
    <location>
        <begin position="1042"/>
        <end position="1055"/>
    </location>
</feature>
<dbReference type="GO" id="GO:0034244">
    <property type="term" value="P:negative regulation of transcription elongation by RNA polymerase II"/>
    <property type="evidence" value="ECO:0007669"/>
    <property type="project" value="InterPro"/>
</dbReference>
<feature type="region of interest" description="Disordered" evidence="6">
    <location>
        <begin position="459"/>
        <end position="539"/>
    </location>
</feature>
<feature type="compositionally biased region" description="Basic and acidic residues" evidence="6">
    <location>
        <begin position="988"/>
        <end position="998"/>
    </location>
</feature>
<feature type="region of interest" description="Disordered" evidence="6">
    <location>
        <begin position="1107"/>
        <end position="1131"/>
    </location>
</feature>
<dbReference type="GO" id="GO:0140566">
    <property type="term" value="F:histone reader activity"/>
    <property type="evidence" value="ECO:0007669"/>
    <property type="project" value="InterPro"/>
</dbReference>
<sequence>MSQNVNALQTTTEYQDQKAADCQCDDTSCVSKENGEDMTSNDHIGDVDCKNVTSTSASINSFCSAELDKSMNGQSAASGSSRSEFSTEEGNKYSSAAEKYSTESEVSTLDFSGSSTPSEACSSRDEQNGAKGWASECIMKPLESPPAKIVDSNVLCNILSEENCVSVNPEAGYQDGSPSATGSLKRSYENEHLKYGSPIRNMQNKQEPASQSQTVADNDGTDDLVDVRVCDICGDVGREALLALCSKCSDGAEHIYCMRIKMDTVPDGDWMCEECMGMQEPKRQKQAEGEKSDHPANASYLEEVNRGLVRKHSGVEHTGEMRIKNSRKVSCLSGKRPGSDIDERRVPKRSRLDGSMEQLKSSGCGGKTLLPRVSSIKPVKKEKYETRQVSSFNVQSAKKENEQASSPPGHRSLKHGSYREVKPALKSGAFEKGGHQLNKSGSGEKMLLTRVSSLKIKGKEAARLVPSVGHQSPKEVVERQNSPQSRQSLRSQPQFRKLCKSKSINIPESNKEVRWQSKDIHADGSSKESADRPSNKKFPERKLFKSLSFNAVNSVPSNVSDAPSSHSKQDLRYGSGKGSTKKYGLGGVRTPRLGLQFSAPGDMKVDTHRTKVGSDMTPHSLRNKVQEVKAIQANGNLNVKPCPPAASQWQSCANTSEPMSFSLPSDGIRSPGKNVSSCPDQNAKDSPKKSEVECASGAHKGQLVVLDKVLPTNSHLMKEMHEPLPAAVVFSGISAVPESEFIWKGAFKLEKSCKLPNECSGIQAHLSTCASSKVVDLVHKFRPKLLLKEVPRIGTWPIQFQRKLPTEQDIAVYFFAEDLESYSRSYKMILEGMVKYDLALEADLDGVQLLVFPSSLLPIRSQRWNALSFLWGVFRVKKVDNSIVHSPSVDVADLNQGLCLPCFASHTSHNSFKVPGSGDAMLLQCSGSTASVDQSFKHDVTPLKKYLGSQEIENACCKADSIRPADDSTKKERSSGDVLCHDDDDEKEDRQTHQDRKSLSMACTPPEQPDGENMVYLAVDPDVNCKVPSLAWQEETRPDVASGSSFSVDSGPSGSSDGGGCAKPDDGQVEQYDLNLDLSLQTGSERVAEIDLNLDLVLGFPQTNKYQPKHFPKDKNNDGSNSLVLSLGMPG</sequence>
<feature type="region of interest" description="Disordered" evidence="6">
    <location>
        <begin position="312"/>
        <end position="417"/>
    </location>
</feature>